<keyword evidence="4 5" id="KW-0472">Membrane</keyword>
<dbReference type="Proteomes" id="UP000289132">
    <property type="component" value="Unassembled WGS sequence"/>
</dbReference>
<dbReference type="PANTHER" id="PTHR37422:SF13">
    <property type="entry name" value="LIPOPOLYSACCHARIDE BIOSYNTHESIS PROTEIN PA4999-RELATED"/>
    <property type="match status" value="1"/>
</dbReference>
<evidence type="ECO:0000313" key="10">
    <source>
        <dbReference type="Proteomes" id="UP000289132"/>
    </source>
</evidence>
<accession>A0AAD0QK20</accession>
<evidence type="ECO:0000313" key="7">
    <source>
        <dbReference type="EMBL" id="AXK48395.1"/>
    </source>
</evidence>
<dbReference type="Proteomes" id="UP000254504">
    <property type="component" value="Chromosome"/>
</dbReference>
<feature type="transmembrane region" description="Helical" evidence="5">
    <location>
        <begin position="120"/>
        <end position="140"/>
    </location>
</feature>
<evidence type="ECO:0000259" key="6">
    <source>
        <dbReference type="Pfam" id="PF04932"/>
    </source>
</evidence>
<dbReference type="RefSeq" id="WP_115427933.1">
    <property type="nucleotide sequence ID" value="NZ_CP031367.1"/>
</dbReference>
<dbReference type="GO" id="GO:0016020">
    <property type="term" value="C:membrane"/>
    <property type="evidence" value="ECO:0007669"/>
    <property type="project" value="UniProtKB-SubCell"/>
</dbReference>
<dbReference type="InterPro" id="IPR007016">
    <property type="entry name" value="O-antigen_ligase-rel_domated"/>
</dbReference>
<feature type="transmembrane region" description="Helical" evidence="5">
    <location>
        <begin position="343"/>
        <end position="363"/>
    </location>
</feature>
<organism evidence="7 9">
    <name type="scientific">Aliarcobacter trophiarum LMG 25534</name>
    <dbReference type="NCBI Taxonomy" id="1032241"/>
    <lineage>
        <taxon>Bacteria</taxon>
        <taxon>Pseudomonadati</taxon>
        <taxon>Campylobacterota</taxon>
        <taxon>Epsilonproteobacteria</taxon>
        <taxon>Campylobacterales</taxon>
        <taxon>Arcobacteraceae</taxon>
        <taxon>Aliarcobacter</taxon>
    </lineage>
</organism>
<feature type="transmembrane region" description="Helical" evidence="5">
    <location>
        <begin position="219"/>
        <end position="236"/>
    </location>
</feature>
<evidence type="ECO:0000313" key="8">
    <source>
        <dbReference type="EMBL" id="RXJ92935.1"/>
    </source>
</evidence>
<dbReference type="EMBL" id="CP031367">
    <property type="protein sequence ID" value="AXK48395.1"/>
    <property type="molecule type" value="Genomic_DNA"/>
</dbReference>
<proteinExistence type="predicted"/>
<keyword evidence="2 5" id="KW-0812">Transmembrane</keyword>
<keyword evidence="7" id="KW-0436">Ligase</keyword>
<dbReference type="Pfam" id="PF04932">
    <property type="entry name" value="Wzy_C"/>
    <property type="match status" value="1"/>
</dbReference>
<evidence type="ECO:0000256" key="4">
    <source>
        <dbReference type="ARBA" id="ARBA00023136"/>
    </source>
</evidence>
<sequence length="447" mass="52651">MIKYSIFNDKYNYIKNNATLYGNHLLVVYAFVSPMYNRSVSAVIFLLLLLFIIRGDYKKYLLEAFSNKIIQALVFFVLVNYIWLIGSDDEEMADIILSNMKYYLYPILILSFVDKKFAFRIIYAFIIGMLVSEFISYMIYFDIFPHKLELFSKIIYEIQEIGNPTPFLDHYFYNTLLSIVVSILLYNLLVNKNSIYMKFISIFFITTASINIILIGGRIGYVIYAILILSTLFFIYKKKFFYMALPMAIVLISSFFYFSYQNGGLFKDRIDQAFNDKVKLMQEKPNYDTSIGARIGMWIYSIDVIKDNFLFGVGTGDFKVEMLEKTPEEHKFLSKYQQPHNEYIKHFVQFGIIGFIVFLNIFYQIFRTKNDNKDMEIYLYIFGIALMFMITTNQLLKPILLVFILLLSVASVKTEFLEEKYLKLDKKILFFYIIASIIAILIDIAQR</sequence>
<dbReference type="GO" id="GO:0016874">
    <property type="term" value="F:ligase activity"/>
    <property type="evidence" value="ECO:0007669"/>
    <property type="project" value="UniProtKB-KW"/>
</dbReference>
<dbReference type="KEGG" id="atp:ATR_0514"/>
<comment type="subcellular location">
    <subcellularLocation>
        <location evidence="1">Membrane</location>
        <topology evidence="1">Multi-pass membrane protein</topology>
    </subcellularLocation>
</comment>
<evidence type="ECO:0000256" key="3">
    <source>
        <dbReference type="ARBA" id="ARBA00022989"/>
    </source>
</evidence>
<feature type="transmembrane region" description="Helical" evidence="5">
    <location>
        <begin position="35"/>
        <end position="53"/>
    </location>
</feature>
<evidence type="ECO:0000256" key="1">
    <source>
        <dbReference type="ARBA" id="ARBA00004141"/>
    </source>
</evidence>
<dbReference type="EMBL" id="PDKD01000001">
    <property type="protein sequence ID" value="RXJ92935.1"/>
    <property type="molecule type" value="Genomic_DNA"/>
</dbReference>
<feature type="transmembrane region" description="Helical" evidence="5">
    <location>
        <begin position="241"/>
        <end position="260"/>
    </location>
</feature>
<feature type="transmembrane region" description="Helical" evidence="5">
    <location>
        <begin position="65"/>
        <end position="83"/>
    </location>
</feature>
<dbReference type="InterPro" id="IPR051533">
    <property type="entry name" value="WaaL-like"/>
</dbReference>
<keyword evidence="3 5" id="KW-1133">Transmembrane helix</keyword>
<dbReference type="PANTHER" id="PTHR37422">
    <property type="entry name" value="TEICHURONIC ACID BIOSYNTHESIS PROTEIN TUAE"/>
    <property type="match status" value="1"/>
</dbReference>
<feature type="transmembrane region" description="Helical" evidence="5">
    <location>
        <begin position="95"/>
        <end position="113"/>
    </location>
</feature>
<protein>
    <submittedName>
        <fullName evidence="7">O-antigen ligase family protein</fullName>
    </submittedName>
</protein>
<keyword evidence="10" id="KW-1185">Reference proteome</keyword>
<reference evidence="8 10" key="1">
    <citation type="submission" date="2017-10" db="EMBL/GenBank/DDBJ databases">
        <title>Genomics of the genus Arcobacter.</title>
        <authorList>
            <person name="Perez-Cataluna A."/>
            <person name="Figueras M.J."/>
        </authorList>
    </citation>
    <scope>NUCLEOTIDE SEQUENCE [LARGE SCALE GENOMIC DNA]</scope>
    <source>
        <strain evidence="8 10">LMG 25534</strain>
    </source>
</reference>
<feature type="transmembrane region" description="Helical" evidence="5">
    <location>
        <begin position="171"/>
        <end position="189"/>
    </location>
</feature>
<dbReference type="AlphaFoldDB" id="A0AAD0QK20"/>
<evidence type="ECO:0000256" key="5">
    <source>
        <dbReference type="SAM" id="Phobius"/>
    </source>
</evidence>
<gene>
    <name evidence="7" type="ORF">ATR_0514</name>
    <name evidence="8" type="ORF">CRU87_00150</name>
</gene>
<reference evidence="7 9" key="2">
    <citation type="submission" date="2018-07" db="EMBL/GenBank/DDBJ databases">
        <title>Complete genome of the Arcobacter trophiarum type strain LMG 25534.</title>
        <authorList>
            <person name="Miller W.G."/>
            <person name="Yee E."/>
        </authorList>
    </citation>
    <scope>NUCLEOTIDE SEQUENCE [LARGE SCALE GENOMIC DNA]</scope>
    <source>
        <strain evidence="7 9">LMG 25534</strain>
    </source>
</reference>
<evidence type="ECO:0000256" key="2">
    <source>
        <dbReference type="ARBA" id="ARBA00022692"/>
    </source>
</evidence>
<name>A0AAD0QK20_9BACT</name>
<evidence type="ECO:0000313" key="9">
    <source>
        <dbReference type="Proteomes" id="UP000254504"/>
    </source>
</evidence>
<feature type="domain" description="O-antigen ligase-related" evidence="6">
    <location>
        <begin position="206"/>
        <end position="359"/>
    </location>
</feature>
<feature type="transmembrane region" description="Helical" evidence="5">
    <location>
        <begin position="428"/>
        <end position="445"/>
    </location>
</feature>